<comment type="caution">
    <text evidence="1">The sequence shown here is derived from an EMBL/GenBank/DDBJ whole genome shotgun (WGS) entry which is preliminary data.</text>
</comment>
<name>A0ABW3WMD2_9FLAO</name>
<dbReference type="RefSeq" id="WP_386807115.1">
    <property type="nucleotide sequence ID" value="NZ_JBHTMV010000002.1"/>
</dbReference>
<evidence type="ECO:0000313" key="2">
    <source>
        <dbReference type="Proteomes" id="UP001597241"/>
    </source>
</evidence>
<proteinExistence type="predicted"/>
<reference evidence="2" key="1">
    <citation type="journal article" date="2019" name="Int. J. Syst. Evol. Microbiol.">
        <title>The Global Catalogue of Microorganisms (GCM) 10K type strain sequencing project: providing services to taxonomists for standard genome sequencing and annotation.</title>
        <authorList>
            <consortium name="The Broad Institute Genomics Platform"/>
            <consortium name="The Broad Institute Genome Sequencing Center for Infectious Disease"/>
            <person name="Wu L."/>
            <person name="Ma J."/>
        </authorList>
    </citation>
    <scope>NUCLEOTIDE SEQUENCE [LARGE SCALE GENOMIC DNA]</scope>
    <source>
        <strain evidence="2">CCUG 62221</strain>
    </source>
</reference>
<evidence type="ECO:0000313" key="1">
    <source>
        <dbReference type="EMBL" id="MFD1292480.1"/>
    </source>
</evidence>
<dbReference type="EMBL" id="JBHTMV010000002">
    <property type="protein sequence ID" value="MFD1292480.1"/>
    <property type="molecule type" value="Genomic_DNA"/>
</dbReference>
<dbReference type="InterPro" id="IPR018673">
    <property type="entry name" value="DUF2141"/>
</dbReference>
<organism evidence="1 2">
    <name type="scientific">Lutibacter holmesii</name>
    <dbReference type="NCBI Taxonomy" id="1137985"/>
    <lineage>
        <taxon>Bacteria</taxon>
        <taxon>Pseudomonadati</taxon>
        <taxon>Bacteroidota</taxon>
        <taxon>Flavobacteriia</taxon>
        <taxon>Flavobacteriales</taxon>
        <taxon>Flavobacteriaceae</taxon>
        <taxon>Lutibacter</taxon>
    </lineage>
</organism>
<sequence length="143" mass="15803">MQHLILTVAFLITTAVFGQTSQKKAFKSNATIKVSVTNALSDNGTISFALYNEEGFLKAPLFRASAVISNRQSSVEFENIPAGNYSVVCFHDENSNGKMDFELNGMPKESYGASNNVMNFGPPQFEDSKFEVKNENVTLEIKF</sequence>
<gene>
    <name evidence="1" type="ORF">ACFQ5N_01420</name>
</gene>
<accession>A0ABW3WMD2</accession>
<dbReference type="Pfam" id="PF09912">
    <property type="entry name" value="DUF2141"/>
    <property type="match status" value="1"/>
</dbReference>
<dbReference type="Proteomes" id="UP001597241">
    <property type="component" value="Unassembled WGS sequence"/>
</dbReference>
<protein>
    <submittedName>
        <fullName evidence="1">DUF2141 domain-containing protein</fullName>
    </submittedName>
</protein>
<keyword evidence="2" id="KW-1185">Reference proteome</keyword>